<keyword evidence="3" id="KW-1185">Reference proteome</keyword>
<accession>A0ABT5P8R5</accession>
<name>A0ABT5P8R5_9PSED</name>
<organism evidence="2 3">
    <name type="scientific">Pseudomonas rubra</name>
    <dbReference type="NCBI Taxonomy" id="2942627"/>
    <lineage>
        <taxon>Bacteria</taxon>
        <taxon>Pseudomonadati</taxon>
        <taxon>Pseudomonadota</taxon>
        <taxon>Gammaproteobacteria</taxon>
        <taxon>Pseudomonadales</taxon>
        <taxon>Pseudomonadaceae</taxon>
        <taxon>Pseudomonas</taxon>
    </lineage>
</organism>
<protein>
    <submittedName>
        <fullName evidence="2">Uncharacterized protein</fullName>
    </submittedName>
</protein>
<feature type="region of interest" description="Disordered" evidence="1">
    <location>
        <begin position="526"/>
        <end position="593"/>
    </location>
</feature>
<feature type="compositionally biased region" description="Basic and acidic residues" evidence="1">
    <location>
        <begin position="208"/>
        <end position="221"/>
    </location>
</feature>
<gene>
    <name evidence="2" type="ORF">M5G17_13550</name>
</gene>
<dbReference type="EMBL" id="JAMDGZ010000027">
    <property type="protein sequence ID" value="MDD1014700.1"/>
    <property type="molecule type" value="Genomic_DNA"/>
</dbReference>
<sequence length="807" mass="83086">MASKLAQAQVIGAIVKPTLGVVFKAVLERINIFKQADQNTLGKTQRPREEQHGTGSDELASTDDSAAGQDAKVPTQSNSSNPLVVKIAGLDVLSLGLMKLVLGLKSGAGQAEARPGGSSKAQPGLGLAPSGSNTTQAAVPEVDWLSLGAMTMALGKQVGKVRPGKASKAHAKARSGGPEQRSAAKKETQPTGSGSAHQPPAEQPPRTETSHDPSAKPDDAAERWGKRLDYLEAGYDIFSIYTSDQSPEEKAKSYGETLGKLAGARFGGWVGGRLGGPTGAVFGERGGELIGEWGGGLAGEGLGTYLGKRRMSDPEASAPASRLATGQAEARPGASNKALPGPGLAPSGSNTTQAAVPEVDWLSLGAMTMALGKQVGKVRPGKASKAHAKARSGEPEQRSAAKKETQPTGSGSAHQLPAEQPPRTEASHDPSAKPDDAAERWGKRLDYLEAGYDIFSTYTSDQSPEEKAKSYGETLGKLAGARFGGWVGGRLGGPTGAVFGERGGELIGEWGGGLAGEGLGTYLGKRRMSDPEAPAPASRPAQALPPISLLRKDSGNVTADGPMPVLTRLSSVPSPIPGAGPLPSASSGQPAHDGLSGWMAKRWFAPPADTCKPCPSELGKTTPAVGQAPTRADEDDKLMKFVSASVTGALLGSAPGVPVLLPSREFGAWVGGHLAGTLDSKQAGSLATPAQDRGQAPSAARQPLSLQRSKDDAGIAVGRIGNTVRGMEPAADQPGVLSMAPGMEQPGASQQPQLVQQITFSPTITVQGGMSDPLQLAQQVGAIVRREFEDLLRQSTSRQLYDVPHVA</sequence>
<feature type="region of interest" description="Disordered" evidence="1">
    <location>
        <begin position="683"/>
        <end position="710"/>
    </location>
</feature>
<dbReference type="Proteomes" id="UP001148184">
    <property type="component" value="Unassembled WGS sequence"/>
</dbReference>
<reference evidence="2 3" key="1">
    <citation type="submission" date="2022-05" db="EMBL/GenBank/DDBJ databases">
        <title>Novel Pseudomonas spp. Isolated from a Rainbow Trout Aquaculture Facility.</title>
        <authorList>
            <person name="Testerman T."/>
            <person name="Graf J."/>
        </authorList>
    </citation>
    <scope>NUCLEOTIDE SEQUENCE [LARGE SCALE GENOMIC DNA]</scope>
    <source>
        <strain evidence="2 3">ID1025</strain>
    </source>
</reference>
<feature type="region of interest" description="Disordered" evidence="1">
    <location>
        <begin position="109"/>
        <end position="134"/>
    </location>
</feature>
<feature type="compositionally biased region" description="Basic residues" evidence="1">
    <location>
        <begin position="379"/>
        <end position="390"/>
    </location>
</feature>
<feature type="compositionally biased region" description="Basic and acidic residues" evidence="1">
    <location>
        <begin position="425"/>
        <end position="442"/>
    </location>
</feature>
<comment type="caution">
    <text evidence="2">The sequence shown here is derived from an EMBL/GenBank/DDBJ whole genome shotgun (WGS) entry which is preliminary data.</text>
</comment>
<feature type="region of interest" description="Disordered" evidence="1">
    <location>
        <begin position="158"/>
        <end position="221"/>
    </location>
</feature>
<feature type="region of interest" description="Disordered" evidence="1">
    <location>
        <begin position="375"/>
        <end position="442"/>
    </location>
</feature>
<proteinExistence type="predicted"/>
<evidence type="ECO:0000256" key="1">
    <source>
        <dbReference type="SAM" id="MobiDB-lite"/>
    </source>
</evidence>
<evidence type="ECO:0000313" key="2">
    <source>
        <dbReference type="EMBL" id="MDD1014700.1"/>
    </source>
</evidence>
<dbReference type="RefSeq" id="WP_273893424.1">
    <property type="nucleotide sequence ID" value="NZ_JAMDGP010000066.1"/>
</dbReference>
<feature type="compositionally biased region" description="Basic residues" evidence="1">
    <location>
        <begin position="162"/>
        <end position="173"/>
    </location>
</feature>
<evidence type="ECO:0000313" key="3">
    <source>
        <dbReference type="Proteomes" id="UP001148184"/>
    </source>
</evidence>
<feature type="compositionally biased region" description="Basic and acidic residues" evidence="1">
    <location>
        <begin position="391"/>
        <end position="405"/>
    </location>
</feature>
<feature type="region of interest" description="Disordered" evidence="1">
    <location>
        <begin position="40"/>
        <end position="79"/>
    </location>
</feature>
<feature type="region of interest" description="Disordered" evidence="1">
    <location>
        <begin position="308"/>
        <end position="352"/>
    </location>
</feature>